<evidence type="ECO:0000313" key="1">
    <source>
        <dbReference type="EMBL" id="VVO36565.1"/>
    </source>
</evidence>
<name>A0A5E7FB79_PSEFL</name>
<sequence length="75" mass="8318">MSERAEVLPVTRLVIAIDNSVIQMLGRDAGGDRPYLRDLQQCRLSTYPLHNYLGYYALIIADQLALGPVEGAGWV</sequence>
<accession>A0A5E7FB79</accession>
<reference evidence="1 2" key="1">
    <citation type="submission" date="2019-09" db="EMBL/GenBank/DDBJ databases">
        <authorList>
            <person name="Chandra G."/>
            <person name="Truman W A."/>
        </authorList>
    </citation>
    <scope>NUCLEOTIDE SEQUENCE [LARGE SCALE GENOMIC DNA]</scope>
    <source>
        <strain evidence="1">PS704</strain>
    </source>
</reference>
<dbReference type="EMBL" id="CABVHP010000026">
    <property type="protein sequence ID" value="VVO36565.1"/>
    <property type="molecule type" value="Genomic_DNA"/>
</dbReference>
<protein>
    <submittedName>
        <fullName evidence="1">Uncharacterized protein</fullName>
    </submittedName>
</protein>
<gene>
    <name evidence="1" type="ORF">PS704_05443</name>
</gene>
<dbReference type="AlphaFoldDB" id="A0A5E7FB79"/>
<dbReference type="RefSeq" id="WP_150639911.1">
    <property type="nucleotide sequence ID" value="NZ_CABVHP010000026.1"/>
</dbReference>
<organism evidence="1 2">
    <name type="scientific">Pseudomonas fluorescens</name>
    <dbReference type="NCBI Taxonomy" id="294"/>
    <lineage>
        <taxon>Bacteria</taxon>
        <taxon>Pseudomonadati</taxon>
        <taxon>Pseudomonadota</taxon>
        <taxon>Gammaproteobacteria</taxon>
        <taxon>Pseudomonadales</taxon>
        <taxon>Pseudomonadaceae</taxon>
        <taxon>Pseudomonas</taxon>
    </lineage>
</organism>
<dbReference type="Proteomes" id="UP000326557">
    <property type="component" value="Unassembled WGS sequence"/>
</dbReference>
<evidence type="ECO:0000313" key="2">
    <source>
        <dbReference type="Proteomes" id="UP000326557"/>
    </source>
</evidence>
<proteinExistence type="predicted"/>